<evidence type="ECO:0000256" key="5">
    <source>
        <dbReference type="ARBA" id="ARBA00022702"/>
    </source>
</evidence>
<feature type="region of interest" description="Disordered" evidence="14">
    <location>
        <begin position="58"/>
        <end position="81"/>
    </location>
</feature>
<dbReference type="Proteomes" id="UP000475037">
    <property type="component" value="Unassembled WGS sequence"/>
</dbReference>
<evidence type="ECO:0000256" key="15">
    <source>
        <dbReference type="SAM" id="SignalP"/>
    </source>
</evidence>
<dbReference type="SMART" id="SM00183">
    <property type="entry name" value="NAT_PEP"/>
    <property type="match status" value="1"/>
</dbReference>
<evidence type="ECO:0000313" key="16">
    <source>
        <dbReference type="EMBL" id="KAF0880625.1"/>
    </source>
</evidence>
<accession>A0A6G1AXE1</accession>
<comment type="subcellular location">
    <subcellularLocation>
        <location evidence="1 13">Secreted</location>
    </subcellularLocation>
</comment>
<evidence type="ECO:0000256" key="1">
    <source>
        <dbReference type="ARBA" id="ARBA00004613"/>
    </source>
</evidence>
<comment type="similarity">
    <text evidence="2 13">Belongs to the natriuretic peptide family.</text>
</comment>
<keyword evidence="6 15" id="KW-0732">Signal</keyword>
<dbReference type="GO" id="GO:0019934">
    <property type="term" value="P:cGMP-mediated signaling"/>
    <property type="evidence" value="ECO:0007669"/>
    <property type="project" value="TreeGrafter"/>
</dbReference>
<comment type="function">
    <text evidence="12">Cardiac hormone that plays a key role in mediating cardio-renal homeostasis. May also function as a paracrine antifibrotic factor in the heart. Acts by specifically binding and stimulating NPR1 to produce cGMP, which in turn activates effector proteins that drive various biological responses. Involved in regulating the extracellular fluid volume and maintaining the fluid-electrolyte balance through natriuresis, diuresis, vasorelaxation, and inhibition of renin and aldosterone secretion. Binds the clearance receptor NPR3.</text>
</comment>
<gene>
    <name evidence="16" type="primary">Nppb</name>
    <name evidence="16" type="ORF">FOF47_R02310</name>
</gene>
<evidence type="ECO:0000313" key="17">
    <source>
        <dbReference type="Proteomes" id="UP000475037"/>
    </source>
</evidence>
<evidence type="ECO:0000256" key="12">
    <source>
        <dbReference type="ARBA" id="ARBA00045790"/>
    </source>
</evidence>
<dbReference type="PROSITE" id="PS00263">
    <property type="entry name" value="NATRIURETIC_PEPTIDE"/>
    <property type="match status" value="1"/>
</dbReference>
<evidence type="ECO:0000256" key="13">
    <source>
        <dbReference type="RuleBase" id="RU003686"/>
    </source>
</evidence>
<evidence type="ECO:0000256" key="3">
    <source>
        <dbReference type="ARBA" id="ARBA00020075"/>
    </source>
</evidence>
<dbReference type="PRINTS" id="PR00710">
    <property type="entry name" value="NATPEPTIDES"/>
</dbReference>
<evidence type="ECO:0000256" key="9">
    <source>
        <dbReference type="ARBA" id="ARBA00031802"/>
    </source>
</evidence>
<dbReference type="GO" id="GO:0051427">
    <property type="term" value="F:hormone receptor binding"/>
    <property type="evidence" value="ECO:0007669"/>
    <property type="project" value="TreeGrafter"/>
</dbReference>
<dbReference type="PANTHER" id="PTHR14066">
    <property type="entry name" value="ATRIAL NATRIURETIC FACTOR PRECURSOR"/>
    <property type="match status" value="1"/>
</dbReference>
<dbReference type="GO" id="GO:0007218">
    <property type="term" value="P:neuropeptide signaling pathway"/>
    <property type="evidence" value="ECO:0007669"/>
    <property type="project" value="TreeGrafter"/>
</dbReference>
<dbReference type="Pfam" id="PF00212">
    <property type="entry name" value="ANP"/>
    <property type="match status" value="1"/>
</dbReference>
<evidence type="ECO:0000256" key="4">
    <source>
        <dbReference type="ARBA" id="ARBA00022525"/>
    </source>
</evidence>
<evidence type="ECO:0000256" key="14">
    <source>
        <dbReference type="SAM" id="MobiDB-lite"/>
    </source>
</evidence>
<dbReference type="GO" id="GO:0006182">
    <property type="term" value="P:cGMP biosynthetic process"/>
    <property type="evidence" value="ECO:0007669"/>
    <property type="project" value="TreeGrafter"/>
</dbReference>
<dbReference type="GO" id="GO:0005737">
    <property type="term" value="C:cytoplasm"/>
    <property type="evidence" value="ECO:0007669"/>
    <property type="project" value="TreeGrafter"/>
</dbReference>
<dbReference type="InterPro" id="IPR050787">
    <property type="entry name" value="Natriuretic_peptide"/>
</dbReference>
<comment type="caution">
    <text evidence="16">The sequence shown here is derived from an EMBL/GenBank/DDBJ whole genome shotgun (WGS) entry which is preliminary data.</text>
</comment>
<evidence type="ECO:0000256" key="11">
    <source>
        <dbReference type="ARBA" id="ARBA00032369"/>
    </source>
</evidence>
<dbReference type="GO" id="GO:0003085">
    <property type="term" value="P:negative regulation of systemic arterial blood pressure"/>
    <property type="evidence" value="ECO:0007669"/>
    <property type="project" value="TreeGrafter"/>
</dbReference>
<organism evidence="16 17">
    <name type="scientific">Crocuta crocuta</name>
    <name type="common">Spotted hyena</name>
    <dbReference type="NCBI Taxonomy" id="9678"/>
    <lineage>
        <taxon>Eukaryota</taxon>
        <taxon>Metazoa</taxon>
        <taxon>Chordata</taxon>
        <taxon>Craniata</taxon>
        <taxon>Vertebrata</taxon>
        <taxon>Euteleostomi</taxon>
        <taxon>Mammalia</taxon>
        <taxon>Eutheria</taxon>
        <taxon>Laurasiatheria</taxon>
        <taxon>Carnivora</taxon>
        <taxon>Feliformia</taxon>
        <taxon>Hyaenidae</taxon>
        <taxon>Crocuta</taxon>
    </lineage>
</organism>
<evidence type="ECO:0000256" key="10">
    <source>
        <dbReference type="ARBA" id="ARBA00032322"/>
    </source>
</evidence>
<feature type="non-terminal residue" evidence="16">
    <location>
        <position position="132"/>
    </location>
</feature>
<dbReference type="AlphaFoldDB" id="A0A6G1AXE1"/>
<evidence type="ECO:0000256" key="7">
    <source>
        <dbReference type="ARBA" id="ARBA00022858"/>
    </source>
</evidence>
<dbReference type="InterPro" id="IPR002408">
    <property type="entry name" value="Natriuretic_peptide_brain"/>
</dbReference>
<dbReference type="GO" id="GO:0005615">
    <property type="term" value="C:extracellular space"/>
    <property type="evidence" value="ECO:0007669"/>
    <property type="project" value="TreeGrafter"/>
</dbReference>
<keyword evidence="4" id="KW-0964">Secreted</keyword>
<dbReference type="EMBL" id="VOAJ01003106">
    <property type="protein sequence ID" value="KAF0880625.1"/>
    <property type="molecule type" value="Genomic_DNA"/>
</dbReference>
<keyword evidence="5" id="KW-0372">Hormone</keyword>
<keyword evidence="7 13" id="KW-0838">Vasoactive</keyword>
<evidence type="ECO:0000256" key="8">
    <source>
        <dbReference type="ARBA" id="ARBA00023157"/>
    </source>
</evidence>
<dbReference type="GO" id="GO:0005179">
    <property type="term" value="F:hormone activity"/>
    <property type="evidence" value="ECO:0007669"/>
    <property type="project" value="UniProtKB-KW"/>
</dbReference>
<dbReference type="GO" id="GO:0097746">
    <property type="term" value="P:blood vessel diameter maintenance"/>
    <property type="evidence" value="ECO:0007669"/>
    <property type="project" value="UniProtKB-KW"/>
</dbReference>
<evidence type="ECO:0000256" key="2">
    <source>
        <dbReference type="ARBA" id="ARBA00009041"/>
    </source>
</evidence>
<evidence type="ECO:0000256" key="6">
    <source>
        <dbReference type="ARBA" id="ARBA00022729"/>
    </source>
</evidence>
<name>A0A6G1AXE1_CROCR</name>
<proteinExistence type="inferred from homology"/>
<sequence length="132" mass="14050">MDPRAALLRALLLLLFSHLLPPGGRSHPLGSAGPDSEASAVQELLNGLRDTVSELQEEQMALGPPQQGQSPAESWEVQEEPAAGVLVPRDHVLRALRRLGGPKMMRDSGCFGRRLDRIGSLSGLGCNGKPSP</sequence>
<protein>
    <recommendedName>
        <fullName evidence="3">Natriuretic peptides B</fullName>
    </recommendedName>
    <alternativeName>
        <fullName evidence="9">Brain natriuretic factor prohormone</fullName>
    </alternativeName>
    <alternativeName>
        <fullName evidence="10">Gamma-brain natriuretic peptide</fullName>
    </alternativeName>
    <alternativeName>
        <fullName evidence="11">Iso-ANP</fullName>
    </alternativeName>
</protein>
<keyword evidence="17" id="KW-1185">Reference proteome</keyword>
<feature type="signal peptide" evidence="15">
    <location>
        <begin position="1"/>
        <end position="26"/>
    </location>
</feature>
<dbReference type="PRINTS" id="PR00712">
    <property type="entry name" value="BNATPEPTIDE"/>
</dbReference>
<dbReference type="InterPro" id="IPR030480">
    <property type="entry name" value="Natr_peptide_CS"/>
</dbReference>
<feature type="non-terminal residue" evidence="16">
    <location>
        <position position="1"/>
    </location>
</feature>
<keyword evidence="8" id="KW-1015">Disulfide bond</keyword>
<dbReference type="InterPro" id="IPR000663">
    <property type="entry name" value="Natr_peptide"/>
</dbReference>
<dbReference type="GO" id="GO:0007168">
    <property type="term" value="P:receptor guanylyl cyclase signaling pathway"/>
    <property type="evidence" value="ECO:0007669"/>
    <property type="project" value="TreeGrafter"/>
</dbReference>
<feature type="chain" id="PRO_5026311831" description="Natriuretic peptides B" evidence="15">
    <location>
        <begin position="27"/>
        <end position="132"/>
    </location>
</feature>
<reference evidence="16 17" key="1">
    <citation type="submission" date="2019-11" db="EMBL/GenBank/DDBJ databases">
        <authorList>
            <person name="Yang C."/>
            <person name="Li F."/>
        </authorList>
    </citation>
    <scope>NUCLEOTIDE SEQUENCE [LARGE SCALE GENOMIC DNA]</scope>
    <source>
        <strain evidence="16">KB4526</strain>
        <tissue evidence="16">Muscle</tissue>
    </source>
</reference>
<dbReference type="PANTHER" id="PTHR14066:SF10">
    <property type="entry name" value="NATRIURETIC PEPTIDES B"/>
    <property type="match status" value="1"/>
</dbReference>